<name>A0A3D8YIQ1_9BACT</name>
<evidence type="ECO:0000313" key="2">
    <source>
        <dbReference type="EMBL" id="REA63590.1"/>
    </source>
</evidence>
<dbReference type="GO" id="GO:0016209">
    <property type="term" value="F:antioxidant activity"/>
    <property type="evidence" value="ECO:0007669"/>
    <property type="project" value="InterPro"/>
</dbReference>
<dbReference type="RefSeq" id="WP_115829338.1">
    <property type="nucleotide sequence ID" value="NZ_QNUL01000002.1"/>
</dbReference>
<dbReference type="InterPro" id="IPR000866">
    <property type="entry name" value="AhpC/TSA"/>
</dbReference>
<evidence type="ECO:0000259" key="1">
    <source>
        <dbReference type="Pfam" id="PF00578"/>
    </source>
</evidence>
<accession>A0A3D8YIQ1</accession>
<dbReference type="EMBL" id="QNUL01000002">
    <property type="protein sequence ID" value="REA63590.1"/>
    <property type="molecule type" value="Genomic_DNA"/>
</dbReference>
<reference evidence="2 3" key="1">
    <citation type="submission" date="2018-07" db="EMBL/GenBank/DDBJ databases">
        <title>Dyadobacter roseus sp. nov., isolated from rose rhizosphere soil.</title>
        <authorList>
            <person name="Chen L."/>
        </authorList>
    </citation>
    <scope>NUCLEOTIDE SEQUENCE [LARGE SCALE GENOMIC DNA]</scope>
    <source>
        <strain evidence="2 3">RS19</strain>
    </source>
</reference>
<comment type="caution">
    <text evidence="2">The sequence shown here is derived from an EMBL/GenBank/DDBJ whole genome shotgun (WGS) entry which is preliminary data.</text>
</comment>
<dbReference type="OrthoDB" id="662072at2"/>
<dbReference type="SUPFAM" id="SSF52833">
    <property type="entry name" value="Thioredoxin-like"/>
    <property type="match status" value="1"/>
</dbReference>
<sequence length="173" mass="19465">MTKKVIICIFMIVCAATVVMLWQTIIKVNQRQLSNEMLETIPNLNIKDTNGAKINLQLWSKGKGLLIFYFDSTCEHCNKEINDLKANFPKLNGTKILMLSSEDADVVNHFNSESNLTDMIPNLMFATISPKNARDIMGLNVTPTIYVYNHKGVLVKKFIGQTDIRIVAASITQ</sequence>
<dbReference type="InterPro" id="IPR036249">
    <property type="entry name" value="Thioredoxin-like_sf"/>
</dbReference>
<dbReference type="Pfam" id="PF00578">
    <property type="entry name" value="AhpC-TSA"/>
    <property type="match status" value="1"/>
</dbReference>
<dbReference type="GO" id="GO:0016491">
    <property type="term" value="F:oxidoreductase activity"/>
    <property type="evidence" value="ECO:0007669"/>
    <property type="project" value="InterPro"/>
</dbReference>
<dbReference type="Proteomes" id="UP000256373">
    <property type="component" value="Unassembled WGS sequence"/>
</dbReference>
<organism evidence="2 3">
    <name type="scientific">Dyadobacter luteus</name>
    <dbReference type="NCBI Taxonomy" id="2259619"/>
    <lineage>
        <taxon>Bacteria</taxon>
        <taxon>Pseudomonadati</taxon>
        <taxon>Bacteroidota</taxon>
        <taxon>Cytophagia</taxon>
        <taxon>Cytophagales</taxon>
        <taxon>Spirosomataceae</taxon>
        <taxon>Dyadobacter</taxon>
    </lineage>
</organism>
<proteinExistence type="predicted"/>
<keyword evidence="3" id="KW-1185">Reference proteome</keyword>
<evidence type="ECO:0000313" key="3">
    <source>
        <dbReference type="Proteomes" id="UP000256373"/>
    </source>
</evidence>
<dbReference type="Gene3D" id="3.40.30.10">
    <property type="entry name" value="Glutaredoxin"/>
    <property type="match status" value="1"/>
</dbReference>
<gene>
    <name evidence="2" type="ORF">DSL64_03870</name>
</gene>
<feature type="domain" description="Alkyl hydroperoxide reductase subunit C/ Thiol specific antioxidant" evidence="1">
    <location>
        <begin position="40"/>
        <end position="154"/>
    </location>
</feature>
<dbReference type="AlphaFoldDB" id="A0A3D8YIQ1"/>
<protein>
    <recommendedName>
        <fullName evidence="1">Alkyl hydroperoxide reductase subunit C/ Thiol specific antioxidant domain-containing protein</fullName>
    </recommendedName>
</protein>